<accession>A0A918J070</accession>
<name>A0A918J070_9FLAO</name>
<dbReference type="GO" id="GO:0016810">
    <property type="term" value="F:hydrolase activity, acting on carbon-nitrogen (but not peptide) bonds"/>
    <property type="evidence" value="ECO:0007669"/>
    <property type="project" value="InterPro"/>
</dbReference>
<dbReference type="PANTHER" id="PTHR10587">
    <property type="entry name" value="GLYCOSYL TRANSFERASE-RELATED"/>
    <property type="match status" value="1"/>
</dbReference>
<keyword evidence="1" id="KW-0479">Metal-binding</keyword>
<dbReference type="Gene3D" id="3.90.640.20">
    <property type="entry name" value="Heat-shock cognate protein, ATPase"/>
    <property type="match status" value="1"/>
</dbReference>
<dbReference type="Proteomes" id="UP000634668">
    <property type="component" value="Unassembled WGS sequence"/>
</dbReference>
<dbReference type="GO" id="GO:0046872">
    <property type="term" value="F:metal ion binding"/>
    <property type="evidence" value="ECO:0007669"/>
    <property type="project" value="UniProtKB-KW"/>
</dbReference>
<evidence type="ECO:0000313" key="4">
    <source>
        <dbReference type="EMBL" id="GGW41053.1"/>
    </source>
</evidence>
<dbReference type="GO" id="GO:0016020">
    <property type="term" value="C:membrane"/>
    <property type="evidence" value="ECO:0007669"/>
    <property type="project" value="TreeGrafter"/>
</dbReference>
<evidence type="ECO:0000256" key="2">
    <source>
        <dbReference type="ARBA" id="ARBA00022801"/>
    </source>
</evidence>
<reference evidence="4" key="2">
    <citation type="submission" date="2020-09" db="EMBL/GenBank/DDBJ databases">
        <authorList>
            <person name="Sun Q."/>
            <person name="Kim S."/>
        </authorList>
    </citation>
    <scope>NUCLEOTIDE SEQUENCE</scope>
    <source>
        <strain evidence="4">KCTC 12113</strain>
    </source>
</reference>
<comment type="caution">
    <text evidence="4">The sequence shown here is derived from an EMBL/GenBank/DDBJ whole genome shotgun (WGS) entry which is preliminary data.</text>
</comment>
<dbReference type="InterPro" id="IPR002509">
    <property type="entry name" value="NODB_dom"/>
</dbReference>
<dbReference type="GO" id="GO:0005975">
    <property type="term" value="P:carbohydrate metabolic process"/>
    <property type="evidence" value="ECO:0007669"/>
    <property type="project" value="InterPro"/>
</dbReference>
<dbReference type="Pfam" id="PF01522">
    <property type="entry name" value="Polysacc_deac_1"/>
    <property type="match status" value="1"/>
</dbReference>
<feature type="domain" description="NodB homology" evidence="3">
    <location>
        <begin position="297"/>
        <end position="469"/>
    </location>
</feature>
<dbReference type="Pfam" id="PF11738">
    <property type="entry name" value="DUF3298"/>
    <property type="match status" value="1"/>
</dbReference>
<dbReference type="InterPro" id="IPR050248">
    <property type="entry name" value="Polysacc_deacetylase_ArnD"/>
</dbReference>
<protein>
    <submittedName>
        <fullName evidence="4">Peptidoglycan-N-acetylmuramic acid deacetylase PdaC</fullName>
    </submittedName>
</protein>
<dbReference type="AlphaFoldDB" id="A0A918J070"/>
<gene>
    <name evidence="4" type="primary">pdaC</name>
    <name evidence="4" type="ORF">GCM10007383_27240</name>
</gene>
<proteinExistence type="predicted"/>
<dbReference type="InterPro" id="IPR021729">
    <property type="entry name" value="DUF3298"/>
</dbReference>
<dbReference type="EMBL" id="BMWP01000020">
    <property type="protein sequence ID" value="GGW41053.1"/>
    <property type="molecule type" value="Genomic_DNA"/>
</dbReference>
<dbReference type="PROSITE" id="PS51677">
    <property type="entry name" value="NODB"/>
    <property type="match status" value="1"/>
</dbReference>
<dbReference type="PANTHER" id="PTHR10587:SF133">
    <property type="entry name" value="CHITIN DEACETYLASE 1-RELATED"/>
    <property type="match status" value="1"/>
</dbReference>
<evidence type="ECO:0000259" key="3">
    <source>
        <dbReference type="PROSITE" id="PS51677"/>
    </source>
</evidence>
<dbReference type="SUPFAM" id="SSF88713">
    <property type="entry name" value="Glycoside hydrolase/deacetylase"/>
    <property type="match status" value="1"/>
</dbReference>
<reference evidence="4" key="1">
    <citation type="journal article" date="2014" name="Int. J. Syst. Evol. Microbiol.">
        <title>Complete genome sequence of Corynebacterium casei LMG S-19264T (=DSM 44701T), isolated from a smear-ripened cheese.</title>
        <authorList>
            <consortium name="US DOE Joint Genome Institute (JGI-PGF)"/>
            <person name="Walter F."/>
            <person name="Albersmeier A."/>
            <person name="Kalinowski J."/>
            <person name="Ruckert C."/>
        </authorList>
    </citation>
    <scope>NUCLEOTIDE SEQUENCE</scope>
    <source>
        <strain evidence="4">KCTC 12113</strain>
    </source>
</reference>
<evidence type="ECO:0000313" key="5">
    <source>
        <dbReference type="Proteomes" id="UP000634668"/>
    </source>
</evidence>
<dbReference type="InterPro" id="IPR011330">
    <property type="entry name" value="Glyco_hydro/deAcase_b/a-brl"/>
</dbReference>
<keyword evidence="2" id="KW-0378">Hydrolase</keyword>
<keyword evidence="5" id="KW-1185">Reference proteome</keyword>
<dbReference type="PROSITE" id="PS51257">
    <property type="entry name" value="PROKAR_LIPOPROTEIN"/>
    <property type="match status" value="1"/>
</dbReference>
<sequence>MKYIFHLLILTTLTIGCKDTSKQNEIEKPSQIKLEKSEEKLTDSIQIKNIQIGSETTYDKNRFHSSYPSTTYPFINDHQEEFTQTYLNEFKNAAKEEDDNAVAGLDFGQHFEVIASSPSIVAFLIERYTSYGNNYDTQYFTHIYDLKEKKRLQFSTLFSPQENFDKLAEIVKSKTEDILKEKINSMEGLTNSDRNTIWKSTLDMIDEGTKPTDKNYHAFSWDKSGTLTIYFDKYQVASGNHGNIQVTLSPKTYQHLVSEKYQSVFHIQPEKIDTSASSIARDSISKETFEIDCSKEPCIAITFDDGPAKHTTQLLDILKKHNVKATFFVIGKSAKVQRNTLLRAYKEGHQIGNHSWDHKDLKKLSEEEIANQIIKTNDVISNITGEEVQILRPPYGSINDMVKNKANMPIILWNLDPLDWKDRDADTVAKRISEANLNGIVLAHDIHKSTVEAMPEVISHFKEKGYHLVTIDNLFADKNLANGKVYDRRR</sequence>
<evidence type="ECO:0000256" key="1">
    <source>
        <dbReference type="ARBA" id="ARBA00022723"/>
    </source>
</evidence>
<dbReference type="RefSeq" id="WP_026814125.1">
    <property type="nucleotide sequence ID" value="NZ_BMWP01000020.1"/>
</dbReference>
<organism evidence="4 5">
    <name type="scientific">Arenibacter certesii</name>
    <dbReference type="NCBI Taxonomy" id="228955"/>
    <lineage>
        <taxon>Bacteria</taxon>
        <taxon>Pseudomonadati</taxon>
        <taxon>Bacteroidota</taxon>
        <taxon>Flavobacteriia</taxon>
        <taxon>Flavobacteriales</taxon>
        <taxon>Flavobacteriaceae</taxon>
        <taxon>Arenibacter</taxon>
    </lineage>
</organism>
<dbReference type="Gene3D" id="3.20.20.370">
    <property type="entry name" value="Glycoside hydrolase/deacetylase"/>
    <property type="match status" value="1"/>
</dbReference>
<dbReference type="InterPro" id="IPR037126">
    <property type="entry name" value="PdaC/RsiV-like_sf"/>
</dbReference>